<name>A0A366G5R6_9GAMM</name>
<sequence length="316" mass="35201">MGSGTMPESAFNGQRMRMLAFAGAVGVAPLLFIGGPDWASGPFYRSVWNLGHIGLFALLTYALKPWQWLTGWRLWLAATAAVLLLGILIEWLQSGTDRQADGHDILRNLLGVWLVLSWRPVVSRSTRADARSWVLPTVTALLLLCELGSTGAVAARQWQVHQQLPLLYDFRQKDPAPYWSGNAVPSDEHTSNHPQSLMIELGTETYSGISLNNLPADWRGYEQLTLMLFNPGQEPLTLTLRINDLAHDRGDNAYGDRFNTRLVLDPGANTFTINLDDVRNAPASRLMDMTNVRRLGLFAVRLPAPRTVFLSDLRLN</sequence>
<feature type="transmembrane region" description="Helical" evidence="1">
    <location>
        <begin position="75"/>
        <end position="93"/>
    </location>
</feature>
<evidence type="ECO:0000313" key="2">
    <source>
        <dbReference type="EMBL" id="RBP22244.1"/>
    </source>
</evidence>
<evidence type="ECO:0000313" key="3">
    <source>
        <dbReference type="Proteomes" id="UP000252995"/>
    </source>
</evidence>
<feature type="transmembrane region" description="Helical" evidence="1">
    <location>
        <begin position="134"/>
        <end position="155"/>
    </location>
</feature>
<dbReference type="InterPro" id="IPR008979">
    <property type="entry name" value="Galactose-bd-like_sf"/>
</dbReference>
<dbReference type="STRING" id="379482.SAMN04487961_1629"/>
<dbReference type="OrthoDB" id="9760450at2"/>
<accession>A0A366G5R6</accession>
<feature type="transmembrane region" description="Helical" evidence="1">
    <location>
        <begin position="16"/>
        <end position="34"/>
    </location>
</feature>
<dbReference type="SUPFAM" id="SSF49785">
    <property type="entry name" value="Galactose-binding domain-like"/>
    <property type="match status" value="1"/>
</dbReference>
<dbReference type="EMBL" id="QNRO01000026">
    <property type="protein sequence ID" value="RBP22244.1"/>
    <property type="molecule type" value="Genomic_DNA"/>
</dbReference>
<dbReference type="Gene3D" id="2.60.120.430">
    <property type="entry name" value="Galactose-binding lectin"/>
    <property type="match status" value="1"/>
</dbReference>
<keyword evidence="1" id="KW-0472">Membrane</keyword>
<gene>
    <name evidence="2" type="ORF">DET50_12626</name>
</gene>
<evidence type="ECO:0000256" key="1">
    <source>
        <dbReference type="SAM" id="Phobius"/>
    </source>
</evidence>
<dbReference type="AlphaFoldDB" id="A0A366G5R6"/>
<reference evidence="2 3" key="1">
    <citation type="submission" date="2018-06" db="EMBL/GenBank/DDBJ databases">
        <title>Freshwater and sediment microbial communities from various areas in North America, analyzing microbe dynamics in response to fracking.</title>
        <authorList>
            <person name="Lamendella R."/>
        </authorList>
    </citation>
    <scope>NUCLEOTIDE SEQUENCE [LARGE SCALE GENOMIC DNA]</scope>
    <source>
        <strain evidence="2 3">114J</strain>
    </source>
</reference>
<keyword evidence="1" id="KW-0812">Transmembrane</keyword>
<dbReference type="Proteomes" id="UP000252995">
    <property type="component" value="Unassembled WGS sequence"/>
</dbReference>
<feature type="transmembrane region" description="Helical" evidence="1">
    <location>
        <begin position="105"/>
        <end position="122"/>
    </location>
</feature>
<organism evidence="2 3">
    <name type="scientific">Marinobacter pelagius</name>
    <dbReference type="NCBI Taxonomy" id="379482"/>
    <lineage>
        <taxon>Bacteria</taxon>
        <taxon>Pseudomonadati</taxon>
        <taxon>Pseudomonadota</taxon>
        <taxon>Gammaproteobacteria</taxon>
        <taxon>Pseudomonadales</taxon>
        <taxon>Marinobacteraceae</taxon>
        <taxon>Marinobacter</taxon>
    </lineage>
</organism>
<comment type="caution">
    <text evidence="2">The sequence shown here is derived from an EMBL/GenBank/DDBJ whole genome shotgun (WGS) entry which is preliminary data.</text>
</comment>
<protein>
    <submittedName>
        <fullName evidence="2">Uncharacterized protein</fullName>
    </submittedName>
</protein>
<keyword evidence="1" id="KW-1133">Transmembrane helix</keyword>
<proteinExistence type="predicted"/>